<dbReference type="EMBL" id="BPLQ01014686">
    <property type="protein sequence ID" value="GIY82066.1"/>
    <property type="molecule type" value="Genomic_DNA"/>
</dbReference>
<evidence type="ECO:0000313" key="2">
    <source>
        <dbReference type="Proteomes" id="UP001054837"/>
    </source>
</evidence>
<accession>A0AAV4WJA9</accession>
<proteinExistence type="predicted"/>
<protein>
    <submittedName>
        <fullName evidence="1">Uncharacterized protein</fullName>
    </submittedName>
</protein>
<name>A0AAV4WJA9_9ARAC</name>
<comment type="caution">
    <text evidence="1">The sequence shown here is derived from an EMBL/GenBank/DDBJ whole genome shotgun (WGS) entry which is preliminary data.</text>
</comment>
<organism evidence="1 2">
    <name type="scientific">Caerostris darwini</name>
    <dbReference type="NCBI Taxonomy" id="1538125"/>
    <lineage>
        <taxon>Eukaryota</taxon>
        <taxon>Metazoa</taxon>
        <taxon>Ecdysozoa</taxon>
        <taxon>Arthropoda</taxon>
        <taxon>Chelicerata</taxon>
        <taxon>Arachnida</taxon>
        <taxon>Araneae</taxon>
        <taxon>Araneomorphae</taxon>
        <taxon>Entelegynae</taxon>
        <taxon>Araneoidea</taxon>
        <taxon>Araneidae</taxon>
        <taxon>Caerostris</taxon>
    </lineage>
</organism>
<gene>
    <name evidence="1" type="ORF">CDAR_602871</name>
</gene>
<sequence>MSTMSFISWKMNLIDYMDWLTTRRRLTLDDFVLPDKPSVRKTSVKKTSLLVKHLPPCPHGTKLLILCPVLFQILLRLWGLLSRVTSVREMAFPIGKPLSIIFSGFTRSPWAD</sequence>
<reference evidence="1 2" key="1">
    <citation type="submission" date="2021-06" db="EMBL/GenBank/DDBJ databases">
        <title>Caerostris darwini draft genome.</title>
        <authorList>
            <person name="Kono N."/>
            <person name="Arakawa K."/>
        </authorList>
    </citation>
    <scope>NUCLEOTIDE SEQUENCE [LARGE SCALE GENOMIC DNA]</scope>
</reference>
<evidence type="ECO:0000313" key="1">
    <source>
        <dbReference type="EMBL" id="GIY82066.1"/>
    </source>
</evidence>
<dbReference type="Proteomes" id="UP001054837">
    <property type="component" value="Unassembled WGS sequence"/>
</dbReference>
<keyword evidence="2" id="KW-1185">Reference proteome</keyword>
<dbReference type="AlphaFoldDB" id="A0AAV4WJA9"/>